<name>A0ABP1W7J2_9ENTR</name>
<proteinExistence type="predicted"/>
<evidence type="ECO:0000313" key="1">
    <source>
        <dbReference type="EMBL" id="CCJ81524.1"/>
    </source>
</evidence>
<gene>
    <name evidence="1" type="ORF">BN134_2279</name>
</gene>
<accession>A0ABP1W7J2</accession>
<dbReference type="Proteomes" id="UP000009342">
    <property type="component" value="Unassembled WGS sequence"/>
</dbReference>
<reference evidence="2" key="1">
    <citation type="journal article" date="2012" name="PLoS ONE">
        <title>Comparative analysis of genome sequences covering the seven cronobacter species.</title>
        <authorList>
            <person name="Joseph S."/>
            <person name="Desai P."/>
            <person name="Ji Y."/>
            <person name="Cummings C.A."/>
            <person name="Shih R."/>
            <person name="Degoricija L."/>
            <person name="Rico A."/>
            <person name="Brzoska P."/>
            <person name="Hamby S.E."/>
            <person name="Masood N."/>
            <person name="Hariri S."/>
            <person name="Sonbol H."/>
            <person name="Chuzhanova N."/>
            <person name="McClelland M."/>
            <person name="Furtado M.R."/>
            <person name="Forsythe S.J."/>
        </authorList>
    </citation>
    <scope>NUCLEOTIDE SEQUENCE [LARGE SCALE GENOMIC DNA]</scope>
    <source>
        <strain evidence="2">1210</strain>
    </source>
</reference>
<organism evidence="1 2">
    <name type="scientific">Cronobacter dublinensis 1210</name>
    <dbReference type="NCBI Taxonomy" id="1208656"/>
    <lineage>
        <taxon>Bacteria</taxon>
        <taxon>Pseudomonadati</taxon>
        <taxon>Pseudomonadota</taxon>
        <taxon>Gammaproteobacteria</taxon>
        <taxon>Enterobacterales</taxon>
        <taxon>Enterobacteriaceae</taxon>
        <taxon>Cronobacter</taxon>
    </lineage>
</organism>
<sequence>MIGFSIYLKYIDTSKKLFKRHIKPHEIENKDNIHNGNKYNRGNKVLYFL</sequence>
<protein>
    <submittedName>
        <fullName evidence="1">Uncharacterized protein</fullName>
    </submittedName>
</protein>
<comment type="caution">
    <text evidence="1">The sequence shown here is derived from an EMBL/GenBank/DDBJ whole genome shotgun (WGS) entry which is preliminary data.</text>
</comment>
<evidence type="ECO:0000313" key="2">
    <source>
        <dbReference type="Proteomes" id="UP000009342"/>
    </source>
</evidence>
<dbReference type="EMBL" id="CAKZ01000107">
    <property type="protein sequence ID" value="CCJ81524.1"/>
    <property type="molecule type" value="Genomic_DNA"/>
</dbReference>
<keyword evidence="2" id="KW-1185">Reference proteome</keyword>